<dbReference type="Proteomes" id="UP001345963">
    <property type="component" value="Unassembled WGS sequence"/>
</dbReference>
<protein>
    <submittedName>
        <fullName evidence="1">Uncharacterized protein</fullName>
    </submittedName>
</protein>
<gene>
    <name evidence="1" type="ORF">ATANTOWER_006957</name>
</gene>
<dbReference type="EMBL" id="JAHUTI010041134">
    <property type="protein sequence ID" value="MED6245712.1"/>
    <property type="molecule type" value="Genomic_DNA"/>
</dbReference>
<reference evidence="1 2" key="1">
    <citation type="submission" date="2021-07" db="EMBL/GenBank/DDBJ databases">
        <authorList>
            <person name="Palmer J.M."/>
        </authorList>
    </citation>
    <scope>NUCLEOTIDE SEQUENCE [LARGE SCALE GENOMIC DNA]</scope>
    <source>
        <strain evidence="1 2">AT_MEX2019</strain>
        <tissue evidence="1">Muscle</tissue>
    </source>
</reference>
<organism evidence="1 2">
    <name type="scientific">Ataeniobius toweri</name>
    <dbReference type="NCBI Taxonomy" id="208326"/>
    <lineage>
        <taxon>Eukaryota</taxon>
        <taxon>Metazoa</taxon>
        <taxon>Chordata</taxon>
        <taxon>Craniata</taxon>
        <taxon>Vertebrata</taxon>
        <taxon>Euteleostomi</taxon>
        <taxon>Actinopterygii</taxon>
        <taxon>Neopterygii</taxon>
        <taxon>Teleostei</taxon>
        <taxon>Neoteleostei</taxon>
        <taxon>Acanthomorphata</taxon>
        <taxon>Ovalentaria</taxon>
        <taxon>Atherinomorphae</taxon>
        <taxon>Cyprinodontiformes</taxon>
        <taxon>Goodeidae</taxon>
        <taxon>Ataeniobius</taxon>
    </lineage>
</organism>
<proteinExistence type="predicted"/>
<keyword evidence="2" id="KW-1185">Reference proteome</keyword>
<evidence type="ECO:0000313" key="1">
    <source>
        <dbReference type="EMBL" id="MED6245712.1"/>
    </source>
</evidence>
<name>A0ABU7B580_9TELE</name>
<accession>A0ABU7B580</accession>
<comment type="caution">
    <text evidence="1">The sequence shown here is derived from an EMBL/GenBank/DDBJ whole genome shotgun (WGS) entry which is preliminary data.</text>
</comment>
<sequence length="78" mass="8865">MAVIECSCRRDPGLGWSPKRNILGLTPPGRLSISQPSWWKVDSSVQQPDEEITDSMHCYGVQTKIQNERLTFTISIFQ</sequence>
<evidence type="ECO:0000313" key="2">
    <source>
        <dbReference type="Proteomes" id="UP001345963"/>
    </source>
</evidence>